<evidence type="ECO:0000313" key="12">
    <source>
        <dbReference type="EMBL" id="GFR41161.1"/>
    </source>
</evidence>
<feature type="region of interest" description="Disordered" evidence="10">
    <location>
        <begin position="1"/>
        <end position="49"/>
    </location>
</feature>
<dbReference type="GO" id="GO:0046872">
    <property type="term" value="F:metal ion binding"/>
    <property type="evidence" value="ECO:0007669"/>
    <property type="project" value="UniProtKB-KW"/>
</dbReference>
<keyword evidence="13" id="KW-1185">Reference proteome</keyword>
<dbReference type="Pfam" id="PF00355">
    <property type="entry name" value="Rieske"/>
    <property type="match status" value="1"/>
</dbReference>
<comment type="subcellular location">
    <subcellularLocation>
        <location evidence="1">Membrane</location>
    </subcellularLocation>
</comment>
<dbReference type="AlphaFoldDB" id="A0AAD3DJN2"/>
<comment type="caution">
    <text evidence="12">The sequence shown here is derived from an EMBL/GenBank/DDBJ whole genome shotgun (WGS) entry which is preliminary data.</text>
</comment>
<keyword evidence="5" id="KW-1133">Transmembrane helix</keyword>
<evidence type="ECO:0000256" key="9">
    <source>
        <dbReference type="ARBA" id="ARBA00023136"/>
    </source>
</evidence>
<keyword evidence="7" id="KW-0408">Iron</keyword>
<dbReference type="GO" id="GO:0016020">
    <property type="term" value="C:membrane"/>
    <property type="evidence" value="ECO:0007669"/>
    <property type="project" value="UniProtKB-SubCell"/>
</dbReference>
<evidence type="ECO:0000259" key="11">
    <source>
        <dbReference type="PROSITE" id="PS51296"/>
    </source>
</evidence>
<feature type="domain" description="Rieske" evidence="11">
    <location>
        <begin position="59"/>
        <end position="143"/>
    </location>
</feature>
<evidence type="ECO:0000256" key="7">
    <source>
        <dbReference type="ARBA" id="ARBA00023004"/>
    </source>
</evidence>
<dbReference type="InterPro" id="IPR050584">
    <property type="entry name" value="Cholesterol_7-desaturase"/>
</dbReference>
<dbReference type="PANTHER" id="PTHR21266:SF32">
    <property type="entry name" value="CHOLESTEROL 7-DESATURASE NVD"/>
    <property type="match status" value="1"/>
</dbReference>
<dbReference type="PANTHER" id="PTHR21266">
    <property type="entry name" value="IRON-SULFUR DOMAIN CONTAINING PROTEIN"/>
    <property type="match status" value="1"/>
</dbReference>
<dbReference type="GO" id="GO:0051537">
    <property type="term" value="F:2 iron, 2 sulfur cluster binding"/>
    <property type="evidence" value="ECO:0007669"/>
    <property type="project" value="UniProtKB-KW"/>
</dbReference>
<organism evidence="12 13">
    <name type="scientific">Astrephomene gubernaculifera</name>
    <dbReference type="NCBI Taxonomy" id="47775"/>
    <lineage>
        <taxon>Eukaryota</taxon>
        <taxon>Viridiplantae</taxon>
        <taxon>Chlorophyta</taxon>
        <taxon>core chlorophytes</taxon>
        <taxon>Chlorophyceae</taxon>
        <taxon>CS clade</taxon>
        <taxon>Chlamydomonadales</taxon>
        <taxon>Astrephomenaceae</taxon>
        <taxon>Astrephomene</taxon>
    </lineage>
</organism>
<dbReference type="EMBL" id="BMAR01000001">
    <property type="protein sequence ID" value="GFR41161.1"/>
    <property type="molecule type" value="Genomic_DNA"/>
</dbReference>
<dbReference type="InterPro" id="IPR017941">
    <property type="entry name" value="Rieske_2Fe-2S"/>
</dbReference>
<reference evidence="12 13" key="1">
    <citation type="journal article" date="2021" name="Sci. Rep.">
        <title>Genome sequencing of the multicellular alga Astrephomene provides insights into convergent evolution of germ-soma differentiation.</title>
        <authorList>
            <person name="Yamashita S."/>
            <person name="Yamamoto K."/>
            <person name="Matsuzaki R."/>
            <person name="Suzuki S."/>
            <person name="Yamaguchi H."/>
            <person name="Hirooka S."/>
            <person name="Minakuchi Y."/>
            <person name="Miyagishima S."/>
            <person name="Kawachi M."/>
            <person name="Toyoda A."/>
            <person name="Nozaki H."/>
        </authorList>
    </citation>
    <scope>NUCLEOTIDE SEQUENCE [LARGE SCALE GENOMIC DNA]</scope>
    <source>
        <strain evidence="12 13">NIES-4017</strain>
    </source>
</reference>
<proteinExistence type="predicted"/>
<keyword evidence="4" id="KW-0479">Metal-binding</keyword>
<gene>
    <name evidence="12" type="ORF">Agub_g1826</name>
</gene>
<accession>A0AAD3DJN2</accession>
<dbReference type="Proteomes" id="UP001054857">
    <property type="component" value="Unassembled WGS sequence"/>
</dbReference>
<keyword evidence="2" id="KW-0812">Transmembrane</keyword>
<keyword evidence="9" id="KW-0472">Membrane</keyword>
<protein>
    <recommendedName>
        <fullName evidence="11">Rieske domain-containing protein</fullName>
    </recommendedName>
</protein>
<keyword evidence="8" id="KW-0411">Iron-sulfur</keyword>
<keyword evidence="6" id="KW-0560">Oxidoreductase</keyword>
<name>A0AAD3DJN2_9CHLO</name>
<dbReference type="InterPro" id="IPR036922">
    <property type="entry name" value="Rieske_2Fe-2S_sf"/>
</dbReference>
<evidence type="ECO:0000256" key="2">
    <source>
        <dbReference type="ARBA" id="ARBA00022692"/>
    </source>
</evidence>
<dbReference type="PROSITE" id="PS51296">
    <property type="entry name" value="RIESKE"/>
    <property type="match status" value="1"/>
</dbReference>
<evidence type="ECO:0000256" key="5">
    <source>
        <dbReference type="ARBA" id="ARBA00022989"/>
    </source>
</evidence>
<dbReference type="Gene3D" id="2.102.10.10">
    <property type="entry name" value="Rieske [2Fe-2S] iron-sulphur domain"/>
    <property type="match status" value="1"/>
</dbReference>
<sequence>RQVAAKAAAPVTEPLETSAQSPIGNIGAEDHNSTSTSSPAASPAPAPSPSPFIWTRHWVPIIPVSYLDPSRPTPATILGQPLVIWHHATQGWVVQRDVCPHRLAPLSEGRLEGGGTRLACAYHGWEFNEAGACTRVPQLASDA</sequence>
<evidence type="ECO:0000256" key="4">
    <source>
        <dbReference type="ARBA" id="ARBA00022723"/>
    </source>
</evidence>
<evidence type="ECO:0000256" key="3">
    <source>
        <dbReference type="ARBA" id="ARBA00022714"/>
    </source>
</evidence>
<keyword evidence="3" id="KW-0001">2Fe-2S</keyword>
<dbReference type="GO" id="GO:0005737">
    <property type="term" value="C:cytoplasm"/>
    <property type="evidence" value="ECO:0007669"/>
    <property type="project" value="TreeGrafter"/>
</dbReference>
<evidence type="ECO:0000256" key="6">
    <source>
        <dbReference type="ARBA" id="ARBA00023002"/>
    </source>
</evidence>
<dbReference type="SUPFAM" id="SSF50022">
    <property type="entry name" value="ISP domain"/>
    <property type="match status" value="1"/>
</dbReference>
<evidence type="ECO:0000313" key="13">
    <source>
        <dbReference type="Proteomes" id="UP001054857"/>
    </source>
</evidence>
<evidence type="ECO:0000256" key="10">
    <source>
        <dbReference type="SAM" id="MobiDB-lite"/>
    </source>
</evidence>
<evidence type="ECO:0000256" key="8">
    <source>
        <dbReference type="ARBA" id="ARBA00023014"/>
    </source>
</evidence>
<evidence type="ECO:0000256" key="1">
    <source>
        <dbReference type="ARBA" id="ARBA00004370"/>
    </source>
</evidence>
<feature type="non-terminal residue" evidence="12">
    <location>
        <position position="143"/>
    </location>
</feature>
<dbReference type="GO" id="GO:0016491">
    <property type="term" value="F:oxidoreductase activity"/>
    <property type="evidence" value="ECO:0007669"/>
    <property type="project" value="UniProtKB-KW"/>
</dbReference>
<feature type="non-terminal residue" evidence="12">
    <location>
        <position position="1"/>
    </location>
</feature>